<keyword evidence="3 6" id="KW-0812">Transmembrane</keyword>
<evidence type="ECO:0000256" key="2">
    <source>
        <dbReference type="ARBA" id="ARBA00022448"/>
    </source>
</evidence>
<dbReference type="RefSeq" id="WP_242871607.1">
    <property type="nucleotide sequence ID" value="NZ_LKEU01000030.1"/>
</dbReference>
<comment type="subcellular location">
    <subcellularLocation>
        <location evidence="6">Cell membrane</location>
        <topology evidence="6">Multi-pass membrane protein</topology>
    </subcellularLocation>
    <subcellularLocation>
        <location evidence="1">Membrane</location>
        <topology evidence="1">Multi-pass membrane protein</topology>
    </subcellularLocation>
</comment>
<dbReference type="GO" id="GO:0005886">
    <property type="term" value="C:plasma membrane"/>
    <property type="evidence" value="ECO:0007669"/>
    <property type="project" value="UniProtKB-SubCell"/>
</dbReference>
<dbReference type="AlphaFoldDB" id="A0A1F2PGV1"/>
<feature type="domain" description="ABC transmembrane type-1" evidence="7">
    <location>
        <begin position="22"/>
        <end position="201"/>
    </location>
</feature>
<dbReference type="PANTHER" id="PTHR30177:SF4">
    <property type="entry name" value="OSMOPROTECTANT IMPORT PERMEASE PROTEIN OSMW"/>
    <property type="match status" value="1"/>
</dbReference>
<evidence type="ECO:0000256" key="4">
    <source>
        <dbReference type="ARBA" id="ARBA00022989"/>
    </source>
</evidence>
<dbReference type="InterPro" id="IPR051204">
    <property type="entry name" value="ABC_transp_perm/SBD"/>
</dbReference>
<dbReference type="SUPFAM" id="SSF161098">
    <property type="entry name" value="MetI-like"/>
    <property type="match status" value="1"/>
</dbReference>
<evidence type="ECO:0000256" key="3">
    <source>
        <dbReference type="ARBA" id="ARBA00022692"/>
    </source>
</evidence>
<feature type="transmembrane region" description="Helical" evidence="6">
    <location>
        <begin position="21"/>
        <end position="47"/>
    </location>
</feature>
<feature type="transmembrane region" description="Helical" evidence="6">
    <location>
        <begin position="184"/>
        <end position="204"/>
    </location>
</feature>
<evidence type="ECO:0000313" key="9">
    <source>
        <dbReference type="Proteomes" id="UP000176244"/>
    </source>
</evidence>
<dbReference type="InterPro" id="IPR000515">
    <property type="entry name" value="MetI-like"/>
</dbReference>
<organism evidence="8 9">
    <name type="scientific">Acetobacterium wieringae</name>
    <dbReference type="NCBI Taxonomy" id="52694"/>
    <lineage>
        <taxon>Bacteria</taxon>
        <taxon>Bacillati</taxon>
        <taxon>Bacillota</taxon>
        <taxon>Clostridia</taxon>
        <taxon>Eubacteriales</taxon>
        <taxon>Eubacteriaceae</taxon>
        <taxon>Acetobacterium</taxon>
    </lineage>
</organism>
<feature type="transmembrane region" description="Helical" evidence="6">
    <location>
        <begin position="148"/>
        <end position="172"/>
    </location>
</feature>
<evidence type="ECO:0000259" key="7">
    <source>
        <dbReference type="PROSITE" id="PS50928"/>
    </source>
</evidence>
<protein>
    <submittedName>
        <fullName evidence="8">Carnitine transport permease protein OpuCD</fullName>
    </submittedName>
</protein>
<gene>
    <name evidence="8" type="primary">opuCD</name>
    <name evidence="8" type="ORF">ACWI_20120</name>
</gene>
<keyword evidence="2 6" id="KW-0813">Transport</keyword>
<keyword evidence="5 6" id="KW-0472">Membrane</keyword>
<dbReference type="PANTHER" id="PTHR30177">
    <property type="entry name" value="GLYCINE BETAINE/L-PROLINE TRANSPORT SYSTEM PERMEASE PROTEIN PROW"/>
    <property type="match status" value="1"/>
</dbReference>
<dbReference type="Pfam" id="PF00528">
    <property type="entry name" value="BPD_transp_1"/>
    <property type="match status" value="1"/>
</dbReference>
<evidence type="ECO:0000256" key="5">
    <source>
        <dbReference type="ARBA" id="ARBA00023136"/>
    </source>
</evidence>
<dbReference type="GO" id="GO:0055085">
    <property type="term" value="P:transmembrane transport"/>
    <property type="evidence" value="ECO:0007669"/>
    <property type="project" value="InterPro"/>
</dbReference>
<keyword evidence="4 6" id="KW-1133">Transmembrane helix</keyword>
<dbReference type="GO" id="GO:0031460">
    <property type="term" value="P:glycine betaine transport"/>
    <property type="evidence" value="ECO:0007669"/>
    <property type="project" value="TreeGrafter"/>
</dbReference>
<evidence type="ECO:0000256" key="6">
    <source>
        <dbReference type="RuleBase" id="RU363032"/>
    </source>
</evidence>
<dbReference type="Proteomes" id="UP000176244">
    <property type="component" value="Unassembled WGS sequence"/>
</dbReference>
<accession>A0A1F2PGV1</accession>
<evidence type="ECO:0000313" key="8">
    <source>
        <dbReference type="EMBL" id="OFV70533.1"/>
    </source>
</evidence>
<dbReference type="Gene3D" id="1.10.3720.10">
    <property type="entry name" value="MetI-like"/>
    <property type="match status" value="1"/>
</dbReference>
<comment type="caution">
    <text evidence="8">The sequence shown here is derived from an EMBL/GenBank/DDBJ whole genome shotgun (WGS) entry which is preliminary data.</text>
</comment>
<comment type="similarity">
    <text evidence="6">Belongs to the binding-protein-dependent transport system permease family.</text>
</comment>
<evidence type="ECO:0000256" key="1">
    <source>
        <dbReference type="ARBA" id="ARBA00004141"/>
    </source>
</evidence>
<dbReference type="EMBL" id="LKEU01000030">
    <property type="protein sequence ID" value="OFV70533.1"/>
    <property type="molecule type" value="Genomic_DNA"/>
</dbReference>
<dbReference type="FunFam" id="1.10.3720.10:FF:000001">
    <property type="entry name" value="Glycine betaine ABC transporter, permease"/>
    <property type="match status" value="1"/>
</dbReference>
<feature type="transmembrane region" description="Helical" evidence="6">
    <location>
        <begin position="67"/>
        <end position="97"/>
    </location>
</feature>
<sequence>MEFIKNLGELLKTRSDFFIELLLQHLVLSLIAIVIITVVGVTTGVLIAKSQKAASVVIGLTNVLYTIPSIAMFGFFVSITGIGNTTAIIALVIYGLLPVIRNTYVGLTEVDDQILEAAVGMGSTPWQLLSKIQFPLALPVIIAGIRSMVVMTIALAGIASFIGAGGLGVAIWRGITTNFDEMTVAGSLLVALLAFVADGILGIIEKRLLRRTK</sequence>
<proteinExistence type="inferred from homology"/>
<dbReference type="CDD" id="cd06261">
    <property type="entry name" value="TM_PBP2"/>
    <property type="match status" value="1"/>
</dbReference>
<dbReference type="InterPro" id="IPR035906">
    <property type="entry name" value="MetI-like_sf"/>
</dbReference>
<name>A0A1F2PGV1_9FIRM</name>
<reference evidence="8 9" key="1">
    <citation type="submission" date="2015-09" db="EMBL/GenBank/DDBJ databases">
        <title>Genome sequence of Acetobacterium wieringae DSM 1911.</title>
        <authorList>
            <person name="Poehlein A."/>
            <person name="Bengelsdorf F.R."/>
            <person name="Schiel-Bengelsdorf B."/>
            <person name="Duerre P."/>
            <person name="Daniel R."/>
        </authorList>
    </citation>
    <scope>NUCLEOTIDE SEQUENCE [LARGE SCALE GENOMIC DNA]</scope>
    <source>
        <strain evidence="8 9">DSM 1911</strain>
    </source>
</reference>
<dbReference type="STRING" id="52694.ACWI_20120"/>
<dbReference type="PROSITE" id="PS50928">
    <property type="entry name" value="ABC_TM1"/>
    <property type="match status" value="1"/>
</dbReference>